<dbReference type="SUPFAM" id="SSF50630">
    <property type="entry name" value="Acid proteases"/>
    <property type="match status" value="1"/>
</dbReference>
<gene>
    <name evidence="6" type="primary">LOC130470726</name>
</gene>
<dbReference type="Proteomes" id="UP000813463">
    <property type="component" value="Chromosome 3"/>
</dbReference>
<reference evidence="5" key="1">
    <citation type="journal article" date="2021" name="Nat. Commun.">
        <title>Genomic analyses provide insights into spinach domestication and the genetic basis of agronomic traits.</title>
        <authorList>
            <person name="Cai X."/>
            <person name="Sun X."/>
            <person name="Xu C."/>
            <person name="Sun H."/>
            <person name="Wang X."/>
            <person name="Ge C."/>
            <person name="Zhang Z."/>
            <person name="Wang Q."/>
            <person name="Fei Z."/>
            <person name="Jiao C."/>
            <person name="Wang Q."/>
        </authorList>
    </citation>
    <scope>NUCLEOTIDE SEQUENCE [LARGE SCALE GENOMIC DNA]</scope>
    <source>
        <strain evidence="5">cv. Varoflay</strain>
    </source>
</reference>
<reference evidence="6" key="2">
    <citation type="submission" date="2025-08" db="UniProtKB">
        <authorList>
            <consortium name="RefSeq"/>
        </authorList>
    </citation>
    <scope>IDENTIFICATION</scope>
    <source>
        <tissue evidence="6">Leaf</tissue>
    </source>
</reference>
<proteinExistence type="inferred from homology"/>
<feature type="chain" id="PRO_5045153616" evidence="3">
    <location>
        <begin position="21"/>
        <end position="439"/>
    </location>
</feature>
<dbReference type="InterPro" id="IPR032799">
    <property type="entry name" value="TAXi_C"/>
</dbReference>
<dbReference type="GeneID" id="130470726"/>
<evidence type="ECO:0000256" key="1">
    <source>
        <dbReference type="ARBA" id="ARBA00007447"/>
    </source>
</evidence>
<comment type="similarity">
    <text evidence="1">Belongs to the peptidase A1 family.</text>
</comment>
<keyword evidence="2 3" id="KW-0732">Signal</keyword>
<feature type="domain" description="Peptidase A1" evidence="4">
    <location>
        <begin position="42"/>
        <end position="420"/>
    </location>
</feature>
<dbReference type="PANTHER" id="PTHR47965">
    <property type="entry name" value="ASPARTYL PROTEASE-RELATED"/>
    <property type="match status" value="1"/>
</dbReference>
<dbReference type="InterPro" id="IPR021109">
    <property type="entry name" value="Peptidase_aspartic_dom_sf"/>
</dbReference>
<evidence type="ECO:0000313" key="5">
    <source>
        <dbReference type="Proteomes" id="UP000813463"/>
    </source>
</evidence>
<dbReference type="InterPro" id="IPR001461">
    <property type="entry name" value="Aspartic_peptidase_A1"/>
</dbReference>
<accession>A0ABM3RNM3</accession>
<dbReference type="Pfam" id="PF14541">
    <property type="entry name" value="TAXi_C"/>
    <property type="match status" value="1"/>
</dbReference>
<dbReference type="InterPro" id="IPR032861">
    <property type="entry name" value="TAXi_N"/>
</dbReference>
<dbReference type="Gene3D" id="2.40.70.10">
    <property type="entry name" value="Acid Proteases"/>
    <property type="match status" value="2"/>
</dbReference>
<dbReference type="InterPro" id="IPR033121">
    <property type="entry name" value="PEPTIDASE_A1"/>
</dbReference>
<evidence type="ECO:0000256" key="2">
    <source>
        <dbReference type="ARBA" id="ARBA00022729"/>
    </source>
</evidence>
<dbReference type="Pfam" id="PF14543">
    <property type="entry name" value="TAXi_N"/>
    <property type="match status" value="1"/>
</dbReference>
<evidence type="ECO:0000256" key="3">
    <source>
        <dbReference type="SAM" id="SignalP"/>
    </source>
</evidence>
<dbReference type="PROSITE" id="PS51767">
    <property type="entry name" value="PEPTIDASE_A1"/>
    <property type="match status" value="1"/>
</dbReference>
<dbReference type="InterPro" id="IPR033868">
    <property type="entry name" value="Xylanase_inhibitor_I-like"/>
</dbReference>
<evidence type="ECO:0000259" key="4">
    <source>
        <dbReference type="PROSITE" id="PS51767"/>
    </source>
</evidence>
<feature type="signal peptide" evidence="3">
    <location>
        <begin position="1"/>
        <end position="20"/>
    </location>
</feature>
<sequence length="439" mass="46955">MACFSYHHLLIFSLLSLTSAAPSFRPKALVLPILRDPSTFQYTIKLNERTPSVSVPLTLHLGGQSQWVNCDRKYVSSTYRPAICNSAECSLANSQSCGTCNSPPKPGCNNNTCGLFPENPFTNTATGGEVASDVVRLSSTDGTNPGRVVSVPNFLFTCGPTSLVKGLAKGVHGIAGLGRTKISLPSQFFSAFGLARKFAICLSSGKGVMFFGDGPYKLLPSAELSSEYLGFTPLLINPVSTAATSFAGEPSSEYFIGVTGITIADKQVPLDRKNKALLSIDSKGNGGTKISTIHRYTVMHSSIYKAVTDFFINYINVNYKQVVRVKAVAPFQVCYNSSTLHLSSTRVGAGVPAIDLVMQNKVHWTLFGANSMVSVNNDQVLCLGFVDGGANARTAIVLGGYQLEDTLLQFDLDGSKVGFSSSLLFQRTTCANFNFTSTA</sequence>
<dbReference type="PANTHER" id="PTHR47965:SF22">
    <property type="entry name" value="EUKARYOTIC ASPARTYL PROTEASE FAMILY PROTEIN"/>
    <property type="match status" value="1"/>
</dbReference>
<dbReference type="CDD" id="cd05489">
    <property type="entry name" value="xylanase_inhibitor_I_like"/>
    <property type="match status" value="1"/>
</dbReference>
<organism evidence="5 6">
    <name type="scientific">Spinacia oleracea</name>
    <name type="common">Spinach</name>
    <dbReference type="NCBI Taxonomy" id="3562"/>
    <lineage>
        <taxon>Eukaryota</taxon>
        <taxon>Viridiplantae</taxon>
        <taxon>Streptophyta</taxon>
        <taxon>Embryophyta</taxon>
        <taxon>Tracheophyta</taxon>
        <taxon>Spermatophyta</taxon>
        <taxon>Magnoliopsida</taxon>
        <taxon>eudicotyledons</taxon>
        <taxon>Gunneridae</taxon>
        <taxon>Pentapetalae</taxon>
        <taxon>Caryophyllales</taxon>
        <taxon>Chenopodiaceae</taxon>
        <taxon>Chenopodioideae</taxon>
        <taxon>Anserineae</taxon>
        <taxon>Spinacia</taxon>
    </lineage>
</organism>
<protein>
    <submittedName>
        <fullName evidence="6">LOW QUALITY PROTEIN: probable aspartic proteinase GIP2</fullName>
    </submittedName>
</protein>
<keyword evidence="5" id="KW-1185">Reference proteome</keyword>
<name>A0ABM3RNM3_SPIOL</name>
<dbReference type="RefSeq" id="XP_056697226.1">
    <property type="nucleotide sequence ID" value="XM_056841248.1"/>
</dbReference>
<evidence type="ECO:0000313" key="6">
    <source>
        <dbReference type="RefSeq" id="XP_056697226.1"/>
    </source>
</evidence>